<dbReference type="GO" id="GO:0007165">
    <property type="term" value="P:signal transduction"/>
    <property type="evidence" value="ECO:0007669"/>
    <property type="project" value="UniProtKB-KW"/>
</dbReference>
<protein>
    <submittedName>
        <fullName evidence="6">Methyl-accepting chemotaxis protein</fullName>
    </submittedName>
</protein>
<dbReference type="PROSITE" id="PS50111">
    <property type="entry name" value="CHEMOTAXIS_TRANSDUC_2"/>
    <property type="match status" value="1"/>
</dbReference>
<dbReference type="Pfam" id="PF00015">
    <property type="entry name" value="MCPsignal"/>
    <property type="match status" value="1"/>
</dbReference>
<feature type="transmembrane region" description="Helical" evidence="4">
    <location>
        <begin position="64"/>
        <end position="85"/>
    </location>
</feature>
<dbReference type="PRINTS" id="PR00260">
    <property type="entry name" value="CHEMTRNSDUCR"/>
</dbReference>
<evidence type="ECO:0000256" key="2">
    <source>
        <dbReference type="ARBA" id="ARBA00029447"/>
    </source>
</evidence>
<dbReference type="GO" id="GO:0016020">
    <property type="term" value="C:membrane"/>
    <property type="evidence" value="ECO:0007669"/>
    <property type="project" value="InterPro"/>
</dbReference>
<evidence type="ECO:0000256" key="3">
    <source>
        <dbReference type="PROSITE-ProRule" id="PRU00284"/>
    </source>
</evidence>
<dbReference type="EMBL" id="AP018827">
    <property type="protein sequence ID" value="BBF81211.1"/>
    <property type="molecule type" value="Genomic_DNA"/>
</dbReference>
<feature type="transmembrane region" description="Helical" evidence="4">
    <location>
        <begin position="97"/>
        <end position="123"/>
    </location>
</feature>
<feature type="transmembrane region" description="Helical" evidence="4">
    <location>
        <begin position="12"/>
        <end position="33"/>
    </location>
</feature>
<feature type="transmembrane region" description="Helical" evidence="4">
    <location>
        <begin position="144"/>
        <end position="166"/>
    </location>
</feature>
<dbReference type="SUPFAM" id="SSF58104">
    <property type="entry name" value="Methyl-accepting chemotaxis protein (MCP) signaling domain"/>
    <property type="match status" value="1"/>
</dbReference>
<dbReference type="InterPro" id="IPR004090">
    <property type="entry name" value="Chemotax_Me-accpt_rcpt"/>
</dbReference>
<keyword evidence="4" id="KW-1133">Transmembrane helix</keyword>
<evidence type="ECO:0000313" key="6">
    <source>
        <dbReference type="EMBL" id="BBF81211.1"/>
    </source>
</evidence>
<dbReference type="InterPro" id="IPR004089">
    <property type="entry name" value="MCPsignal_dom"/>
</dbReference>
<name>A0A3G9G5X4_9CAUL</name>
<evidence type="ECO:0000256" key="4">
    <source>
        <dbReference type="SAM" id="Phobius"/>
    </source>
</evidence>
<dbReference type="SMART" id="SM00283">
    <property type="entry name" value="MA"/>
    <property type="match status" value="1"/>
</dbReference>
<organism evidence="6 7">
    <name type="scientific">Asticcacaulis excentricus</name>
    <dbReference type="NCBI Taxonomy" id="78587"/>
    <lineage>
        <taxon>Bacteria</taxon>
        <taxon>Pseudomonadati</taxon>
        <taxon>Pseudomonadota</taxon>
        <taxon>Alphaproteobacteria</taxon>
        <taxon>Caulobacterales</taxon>
        <taxon>Caulobacteraceae</taxon>
        <taxon>Asticcacaulis</taxon>
    </lineage>
</organism>
<evidence type="ECO:0000259" key="5">
    <source>
        <dbReference type="PROSITE" id="PS50111"/>
    </source>
</evidence>
<keyword evidence="4" id="KW-0472">Membrane</keyword>
<reference evidence="7" key="2">
    <citation type="journal article" date="2017" name="Plant Physiol. Biochem.">
        <title>Differential oxidative and antioxidative response of duckweed Lemna minor toward plant growth promoting/inhibiting bacteria.</title>
        <authorList>
            <person name="Ishizawa H."/>
            <person name="Kuroda M."/>
            <person name="Morikawa M."/>
            <person name="Ike M."/>
        </authorList>
    </citation>
    <scope>NUCLEOTIDE SEQUENCE [LARGE SCALE GENOMIC DNA]</scope>
    <source>
        <strain evidence="7">M6</strain>
    </source>
</reference>
<dbReference type="GO" id="GO:0006935">
    <property type="term" value="P:chemotaxis"/>
    <property type="evidence" value="ECO:0007669"/>
    <property type="project" value="InterPro"/>
</dbReference>
<dbReference type="PANTHER" id="PTHR32089:SF112">
    <property type="entry name" value="LYSOZYME-LIKE PROTEIN-RELATED"/>
    <property type="match status" value="1"/>
</dbReference>
<reference evidence="7" key="1">
    <citation type="journal article" date="2017" name="Biotechnol. Biofuels">
        <title>Evaluation of environmental bacterial communities as a factor affecting the growth of duckweed Lemna minor.</title>
        <authorList>
            <person name="Ishizawa H."/>
            <person name="Kuroda M."/>
            <person name="Morikawa M."/>
            <person name="Ike M."/>
        </authorList>
    </citation>
    <scope>NUCLEOTIDE SEQUENCE [LARGE SCALE GENOMIC DNA]</scope>
    <source>
        <strain evidence="7">M6</strain>
    </source>
</reference>
<evidence type="ECO:0000256" key="1">
    <source>
        <dbReference type="ARBA" id="ARBA00023224"/>
    </source>
</evidence>
<dbReference type="Gene3D" id="1.10.287.950">
    <property type="entry name" value="Methyl-accepting chemotaxis protein"/>
    <property type="match status" value="1"/>
</dbReference>
<gene>
    <name evidence="6" type="ORF">EM6_1808</name>
</gene>
<dbReference type="OrthoDB" id="354287at2"/>
<proteinExistence type="inferred from homology"/>
<accession>A0A3G9G5X4</accession>
<dbReference type="GO" id="GO:0004888">
    <property type="term" value="F:transmembrane signaling receptor activity"/>
    <property type="evidence" value="ECO:0007669"/>
    <property type="project" value="InterPro"/>
</dbReference>
<dbReference type="Proteomes" id="UP000278756">
    <property type="component" value="Chromosome 1"/>
</dbReference>
<comment type="similarity">
    <text evidence="2">Belongs to the methyl-accepting chemotaxis (MCP) protein family.</text>
</comment>
<feature type="domain" description="Methyl-accepting transducer" evidence="5">
    <location>
        <begin position="206"/>
        <end position="460"/>
    </location>
</feature>
<keyword evidence="1 3" id="KW-0807">Transducer</keyword>
<dbReference type="AlphaFoldDB" id="A0A3G9G5X4"/>
<evidence type="ECO:0000313" key="7">
    <source>
        <dbReference type="Proteomes" id="UP000278756"/>
    </source>
</evidence>
<sequence length="487" mass="51380">MNPIESLRQRFATALIAFLWLNSLVLLILPLVFKTGADLVMSAVVAVGVCGWSTLLWRQDRTGALTRLVSSLSLAVLVSLMVYVFEGHAYQIDMHMYFFAALALIAGWCDWRALLAYSGLVAIHHLGLNYLLPAAVFPDSQPDLARVLMHAVILTLQTALLVWLAVTLERSLTEADEALKTANAADAQARHLATQQAESKELELAQIRHRDQLAGQLIDRIQTLSKAFNQTSVEIAKAATGLGEVVGETTRTAKTVKVSADTASGNVQTVASGAEELATSIREINAQVSHSAQVALTAAEEADATNRNISVLSGAASRIGDVIELIRAVAAQTNLLALNATIEAARAGEAGKGFAVVATEVKSLAQQTAKATDEIATKISEIQSATHVTVQSIGRIVSTIDMIKASTTAIASAVAQQGAATQDIATNTARAAAGTEGVSDQIHTVSVAAEEAGTAVNQLRDLSKTLAEQAQTLGTEVTQFVDKLKAS</sequence>
<dbReference type="PANTHER" id="PTHR32089">
    <property type="entry name" value="METHYL-ACCEPTING CHEMOTAXIS PROTEIN MCPB"/>
    <property type="match status" value="1"/>
</dbReference>
<feature type="transmembrane region" description="Helical" evidence="4">
    <location>
        <begin position="39"/>
        <end position="57"/>
    </location>
</feature>
<keyword evidence="4" id="KW-0812">Transmembrane</keyword>
<dbReference type="RefSeq" id="WP_126422122.1">
    <property type="nucleotide sequence ID" value="NZ_AP018827.1"/>
</dbReference>